<proteinExistence type="predicted"/>
<sequence length="86" mass="10025">KVQVEESFRTKHPAKIMVLGFVASQSSKLPPFFFKSNEKVNTDVYYKFLRVPCLEVVEEHVPQIQLCVYPRRYHGTHVQEGAVFQL</sequence>
<name>A0A0K2U505_LEPSM</name>
<accession>A0A0K2U505</accession>
<evidence type="ECO:0000313" key="1">
    <source>
        <dbReference type="EMBL" id="CDW33130.1"/>
    </source>
</evidence>
<protein>
    <submittedName>
        <fullName evidence="1">Uncharacterized protein</fullName>
    </submittedName>
</protein>
<reference evidence="1" key="1">
    <citation type="submission" date="2014-05" db="EMBL/GenBank/DDBJ databases">
        <authorList>
            <person name="Chronopoulou M."/>
        </authorList>
    </citation>
    <scope>NUCLEOTIDE SEQUENCE</scope>
    <source>
        <tissue evidence="1">Whole organism</tissue>
    </source>
</reference>
<dbReference type="AlphaFoldDB" id="A0A0K2U505"/>
<dbReference type="EMBL" id="HACA01015769">
    <property type="protein sequence ID" value="CDW33130.1"/>
    <property type="molecule type" value="Transcribed_RNA"/>
</dbReference>
<organism evidence="1">
    <name type="scientific">Lepeophtheirus salmonis</name>
    <name type="common">Salmon louse</name>
    <name type="synonym">Caligus salmonis</name>
    <dbReference type="NCBI Taxonomy" id="72036"/>
    <lineage>
        <taxon>Eukaryota</taxon>
        <taxon>Metazoa</taxon>
        <taxon>Ecdysozoa</taxon>
        <taxon>Arthropoda</taxon>
        <taxon>Crustacea</taxon>
        <taxon>Multicrustacea</taxon>
        <taxon>Hexanauplia</taxon>
        <taxon>Copepoda</taxon>
        <taxon>Siphonostomatoida</taxon>
        <taxon>Caligidae</taxon>
        <taxon>Lepeophtheirus</taxon>
    </lineage>
</organism>
<feature type="non-terminal residue" evidence="1">
    <location>
        <position position="1"/>
    </location>
</feature>